<reference evidence="5 6" key="1">
    <citation type="journal article" date="2012" name="J. Bacteriol.">
        <title>Complete Genome Sequence of the Thermophilic, Piezophilic, Heterotrophic Bacterium Marinitoga piezophila KA3.</title>
        <authorList>
            <person name="Lucas S."/>
            <person name="Han J."/>
            <person name="Lapidus A."/>
            <person name="Cheng J.F."/>
            <person name="Goodwin L.A."/>
            <person name="Pitluck S."/>
            <person name="Peters L."/>
            <person name="Mikhailova N."/>
            <person name="Teshima H."/>
            <person name="Detter J.C."/>
            <person name="Han C."/>
            <person name="Tapia R."/>
            <person name="Land M."/>
            <person name="Hauser L."/>
            <person name="Kyrpides N.C."/>
            <person name="Ivanova N."/>
            <person name="Pagani I."/>
            <person name="Vannier P."/>
            <person name="Oger P."/>
            <person name="Bartlett D.H."/>
            <person name="Noll K.M."/>
            <person name="Woyke T."/>
            <person name="Jebbar M."/>
        </authorList>
    </citation>
    <scope>NUCLEOTIDE SEQUENCE [LARGE SCALE GENOMIC DNA]</scope>
    <source>
        <strain evidence="6">DSM 14283 / JCM 11233 / KA3</strain>
    </source>
</reference>
<dbReference type="InterPro" id="IPR013563">
    <property type="entry name" value="Oligopep_ABC_C"/>
</dbReference>
<evidence type="ECO:0000259" key="4">
    <source>
        <dbReference type="PROSITE" id="PS50893"/>
    </source>
</evidence>
<dbReference type="InterPro" id="IPR017871">
    <property type="entry name" value="ABC_transporter-like_CS"/>
</dbReference>
<dbReference type="InterPro" id="IPR003439">
    <property type="entry name" value="ABC_transporter-like_ATP-bd"/>
</dbReference>
<dbReference type="SUPFAM" id="SSF52540">
    <property type="entry name" value="P-loop containing nucleoside triphosphate hydrolases"/>
    <property type="match status" value="1"/>
</dbReference>
<keyword evidence="3 5" id="KW-0067">ATP-binding</keyword>
<dbReference type="AlphaFoldDB" id="H2J7V0"/>
<keyword evidence="2" id="KW-0547">Nucleotide-binding</keyword>
<dbReference type="Proteomes" id="UP000007161">
    <property type="component" value="Chromosome"/>
</dbReference>
<protein>
    <submittedName>
        <fullName evidence="5">Oligopeptide/dipeptide ABC transporter, ATP-binding protein</fullName>
    </submittedName>
</protein>
<dbReference type="STRING" id="443254.Marpi_1029"/>
<evidence type="ECO:0000313" key="5">
    <source>
        <dbReference type="EMBL" id="AEX85441.1"/>
    </source>
</evidence>
<dbReference type="PANTHER" id="PTHR43230">
    <property type="entry name" value="ABC-TYPE DIPEPTIDE/OLIGOPEPTIDE TRANSPORT SYSTEM, ATPASE COMPONENT"/>
    <property type="match status" value="1"/>
</dbReference>
<reference evidence="6" key="2">
    <citation type="submission" date="2012-01" db="EMBL/GenBank/DDBJ databases">
        <title>Complete sequence of chromosome of Marinitoga piezophila KA3.</title>
        <authorList>
            <person name="Lucas S."/>
            <person name="Han J."/>
            <person name="Lapidus A."/>
            <person name="Cheng J.-F."/>
            <person name="Goodwin L."/>
            <person name="Pitluck S."/>
            <person name="Peters L."/>
            <person name="Mikhailova N."/>
            <person name="Teshima H."/>
            <person name="Detter J.C."/>
            <person name="Han C."/>
            <person name="Tapia R."/>
            <person name="Land M."/>
            <person name="Hauser L."/>
            <person name="Kyrpides N."/>
            <person name="Ivanova N."/>
            <person name="Pagani I."/>
            <person name="Jebbar M."/>
            <person name="Vannier P."/>
            <person name="Oger P."/>
            <person name="Cario A."/>
            <person name="Bartlett D."/>
            <person name="Noll K.M."/>
            <person name="Woyke T."/>
        </authorList>
    </citation>
    <scope>NUCLEOTIDE SEQUENCE [LARGE SCALE GENOMIC DNA]</scope>
    <source>
        <strain evidence="6">DSM 14283 / JCM 11233 / KA3</strain>
    </source>
</reference>
<dbReference type="eggNOG" id="COG4608">
    <property type="taxonomic scope" value="Bacteria"/>
</dbReference>
<dbReference type="PROSITE" id="PS00211">
    <property type="entry name" value="ABC_TRANSPORTER_1"/>
    <property type="match status" value="1"/>
</dbReference>
<evidence type="ECO:0000256" key="2">
    <source>
        <dbReference type="ARBA" id="ARBA00022741"/>
    </source>
</evidence>
<evidence type="ECO:0000313" key="6">
    <source>
        <dbReference type="Proteomes" id="UP000007161"/>
    </source>
</evidence>
<name>H2J7V0_MARPK</name>
<feature type="domain" description="ABC transporter" evidence="4">
    <location>
        <begin position="2"/>
        <end position="247"/>
    </location>
</feature>
<dbReference type="PROSITE" id="PS50893">
    <property type="entry name" value="ABC_TRANSPORTER_2"/>
    <property type="match status" value="1"/>
</dbReference>
<evidence type="ECO:0000256" key="1">
    <source>
        <dbReference type="ARBA" id="ARBA00022448"/>
    </source>
</evidence>
<gene>
    <name evidence="5" type="ordered locus">Marpi_1029</name>
</gene>
<dbReference type="GO" id="GO:0005524">
    <property type="term" value="F:ATP binding"/>
    <property type="evidence" value="ECO:0007669"/>
    <property type="project" value="UniProtKB-KW"/>
</dbReference>
<dbReference type="HOGENOM" id="CLU_000604_1_23_0"/>
<dbReference type="GO" id="GO:0015833">
    <property type="term" value="P:peptide transport"/>
    <property type="evidence" value="ECO:0007669"/>
    <property type="project" value="InterPro"/>
</dbReference>
<dbReference type="Pfam" id="PF00005">
    <property type="entry name" value="ABC_tran"/>
    <property type="match status" value="1"/>
</dbReference>
<dbReference type="InterPro" id="IPR027417">
    <property type="entry name" value="P-loop_NTPase"/>
</dbReference>
<dbReference type="Pfam" id="PF08352">
    <property type="entry name" value="oligo_HPY"/>
    <property type="match status" value="1"/>
</dbReference>
<organism evidence="5 6">
    <name type="scientific">Marinitoga piezophila (strain DSM 14283 / JCM 11233 / KA3)</name>
    <dbReference type="NCBI Taxonomy" id="443254"/>
    <lineage>
        <taxon>Bacteria</taxon>
        <taxon>Thermotogati</taxon>
        <taxon>Thermotogota</taxon>
        <taxon>Thermotogae</taxon>
        <taxon>Petrotogales</taxon>
        <taxon>Petrotogaceae</taxon>
        <taxon>Marinitoga</taxon>
    </lineage>
</organism>
<dbReference type="Gene3D" id="3.40.50.300">
    <property type="entry name" value="P-loop containing nucleotide triphosphate hydrolases"/>
    <property type="match status" value="1"/>
</dbReference>
<dbReference type="SMART" id="SM00382">
    <property type="entry name" value="AAA"/>
    <property type="match status" value="1"/>
</dbReference>
<dbReference type="RefSeq" id="WP_014296513.1">
    <property type="nucleotide sequence ID" value="NC_016751.1"/>
</dbReference>
<proteinExistence type="predicted"/>
<dbReference type="EMBL" id="CP003257">
    <property type="protein sequence ID" value="AEX85441.1"/>
    <property type="molecule type" value="Genomic_DNA"/>
</dbReference>
<keyword evidence="1" id="KW-0813">Transport</keyword>
<evidence type="ECO:0000256" key="3">
    <source>
        <dbReference type="ARBA" id="ARBA00022840"/>
    </source>
</evidence>
<dbReference type="PANTHER" id="PTHR43230:SF3">
    <property type="entry name" value="ABC-TYPE DIPEPTIDE_OLIGOPEPTIDE TRANSPORT SYSTEM, ATPASE COMPONENT"/>
    <property type="match status" value="1"/>
</dbReference>
<dbReference type="CDD" id="cd03257">
    <property type="entry name" value="ABC_NikE_OppD_transporters"/>
    <property type="match status" value="1"/>
</dbReference>
<sequence length="314" mass="35896">MIKIKNLSKTFSSGFIKKEYVKAVDNATFEIEDGKIVSLIGESGSGKTTIGKLILKLVKPTEGEILYKDRNIYDYNPIEYYRNVQGVFQDPFASFNPIYKIDNIFDMLFNSLYNEIPKSERLGRIEKSLKDVGLNPKHIIGKYPHQLSGGQLQRLLIARALILESKFLVADEIISMLDASTRVDVLNILGDLKYKNKMSILFITHDLSLGYYISDWMLIMYRGTIVEMGDTKEIFSNPLHPYTQMLFDSVPTLDKKWDDSETSTETGEEPPKTGCKFAHRCPFATDKCKTYNMESYTVNKNHQVSCIKFANKNN</sequence>
<accession>H2J7V0</accession>
<dbReference type="OrthoDB" id="9806285at2"/>
<dbReference type="GO" id="GO:0016887">
    <property type="term" value="F:ATP hydrolysis activity"/>
    <property type="evidence" value="ECO:0007669"/>
    <property type="project" value="InterPro"/>
</dbReference>
<dbReference type="KEGG" id="mpz:Marpi_1029"/>
<dbReference type="InterPro" id="IPR003593">
    <property type="entry name" value="AAA+_ATPase"/>
</dbReference>
<dbReference type="NCBIfam" id="TIGR01727">
    <property type="entry name" value="oligo_HPY"/>
    <property type="match status" value="1"/>
</dbReference>
<keyword evidence="6" id="KW-1185">Reference proteome</keyword>